<sequence length="266" mass="31918">MIKADLANFDQKKYHVEYKKLTKIYEEKVIDKRATICTVKKLGRVNSELFDIGVYEQNLRIDSYDNFQRKIEESLLDILFLRIDKNFNLYKVLNKDLIYKKLKIIKEMSENIDFLEMDFSILKIEKILENDDYLNFVIRKYKFYDCFFSEIYTGFYKNLRGFLKGNEYVTDLMPNITIPLNLKLEETGLRKYQITGELDTIKLSELNFCEQIMKKTGLNITKIELFYKNDIEMDENNIIRNSKKKFILEADNKFLHGREINIKEEV</sequence>
<dbReference type="KEGG" id="str:Sterm_1219"/>
<dbReference type="HOGENOM" id="CLU_1045423_0_0_0"/>
<proteinExistence type="predicted"/>
<dbReference type="RefSeq" id="WP_012860683.1">
    <property type="nucleotide sequence ID" value="NC_013517.1"/>
</dbReference>
<protein>
    <submittedName>
        <fullName evidence="1">Uncharacterized protein</fullName>
    </submittedName>
</protein>
<dbReference type="AlphaFoldDB" id="D1AH53"/>
<gene>
    <name evidence="1" type="ordered locus">Sterm_1219</name>
</gene>
<name>D1AH53_SEBTE</name>
<dbReference type="EMBL" id="CP001739">
    <property type="protein sequence ID" value="ACZ08087.1"/>
    <property type="molecule type" value="Genomic_DNA"/>
</dbReference>
<evidence type="ECO:0000313" key="2">
    <source>
        <dbReference type="Proteomes" id="UP000000845"/>
    </source>
</evidence>
<organism evidence="1 2">
    <name type="scientific">Sebaldella termitidis (strain ATCC 33386 / NCTC 11300)</name>
    <dbReference type="NCBI Taxonomy" id="526218"/>
    <lineage>
        <taxon>Bacteria</taxon>
        <taxon>Fusobacteriati</taxon>
        <taxon>Fusobacteriota</taxon>
        <taxon>Fusobacteriia</taxon>
        <taxon>Fusobacteriales</taxon>
        <taxon>Leptotrichiaceae</taxon>
        <taxon>Sebaldella</taxon>
    </lineage>
</organism>
<evidence type="ECO:0000313" key="1">
    <source>
        <dbReference type="EMBL" id="ACZ08087.1"/>
    </source>
</evidence>
<dbReference type="STRING" id="526218.Sterm_1219"/>
<accession>D1AH53</accession>
<reference evidence="1 2" key="2">
    <citation type="journal article" date="2010" name="Stand. Genomic Sci.">
        <title>Complete genome sequence of Sebaldella termitidis type strain (NCTC 11300).</title>
        <authorList>
            <person name="Harmon-Smith M."/>
            <person name="Celia L."/>
            <person name="Chertkov O."/>
            <person name="Lapidus A."/>
            <person name="Copeland A."/>
            <person name="Glavina Del Rio T."/>
            <person name="Nolan M."/>
            <person name="Lucas S."/>
            <person name="Tice H."/>
            <person name="Cheng J.F."/>
            <person name="Han C."/>
            <person name="Detter J.C."/>
            <person name="Bruce D."/>
            <person name="Goodwin L."/>
            <person name="Pitluck S."/>
            <person name="Pati A."/>
            <person name="Liolios K."/>
            <person name="Ivanova N."/>
            <person name="Mavromatis K."/>
            <person name="Mikhailova N."/>
            <person name="Chen A."/>
            <person name="Palaniappan K."/>
            <person name="Land M."/>
            <person name="Hauser L."/>
            <person name="Chang Y.J."/>
            <person name="Jeffries C.D."/>
            <person name="Brettin T."/>
            <person name="Goker M."/>
            <person name="Beck B."/>
            <person name="Bristow J."/>
            <person name="Eisen J.A."/>
            <person name="Markowitz V."/>
            <person name="Hugenholtz P."/>
            <person name="Kyrpides N.C."/>
            <person name="Klenk H.P."/>
            <person name="Chen F."/>
        </authorList>
    </citation>
    <scope>NUCLEOTIDE SEQUENCE [LARGE SCALE GENOMIC DNA]</scope>
    <source>
        <strain evidence="2">ATCC 33386 / NCTC 11300</strain>
    </source>
</reference>
<keyword evidence="2" id="KW-1185">Reference proteome</keyword>
<dbReference type="Proteomes" id="UP000000845">
    <property type="component" value="Chromosome"/>
</dbReference>
<reference evidence="2" key="1">
    <citation type="submission" date="2009-09" db="EMBL/GenBank/DDBJ databases">
        <title>The complete chromosome of Sebaldella termitidis ATCC 33386.</title>
        <authorList>
            <consortium name="US DOE Joint Genome Institute (JGI-PGF)"/>
            <person name="Lucas S."/>
            <person name="Copeland A."/>
            <person name="Lapidus A."/>
            <person name="Glavina del Rio T."/>
            <person name="Dalin E."/>
            <person name="Tice H."/>
            <person name="Bruce D."/>
            <person name="Goodwin L."/>
            <person name="Pitluck S."/>
            <person name="Kyrpides N."/>
            <person name="Mavromatis K."/>
            <person name="Ivanova N."/>
            <person name="Mikhailova N."/>
            <person name="Sims D."/>
            <person name="Meincke L."/>
            <person name="Brettin T."/>
            <person name="Detter J.C."/>
            <person name="Han C."/>
            <person name="Larimer F."/>
            <person name="Land M."/>
            <person name="Hauser L."/>
            <person name="Markowitz V."/>
            <person name="Cheng J.F."/>
            <person name="Hugenholtz P."/>
            <person name="Woyke T."/>
            <person name="Wu D."/>
            <person name="Eisen J.A."/>
        </authorList>
    </citation>
    <scope>NUCLEOTIDE SEQUENCE [LARGE SCALE GENOMIC DNA]</scope>
    <source>
        <strain evidence="2">ATCC 33386 / NCTC 11300</strain>
    </source>
</reference>